<sequence>MSEVKNNSDDVAKASRKINGWKFMVLLTMTANVALSFKIFLYDPPVKHVPTRTCKEYSLASKAGDSAYYEQLAYEDALLFFNMTADTVGLSARVLLRRAAPTAHTKLKAWINDQAKEIKTKGYKFVFFQSDIYFDAPTQLAIVRGVQEIRLGSRPVGDPKEVLYGFRYKPETGQLLDIVDLGESK</sequence>
<keyword evidence="1" id="KW-0812">Transmembrane</keyword>
<dbReference type="RefSeq" id="WP_042040501.1">
    <property type="nucleotide sequence ID" value="NZ_KX364409.1"/>
</dbReference>
<evidence type="ECO:0000313" key="2">
    <source>
        <dbReference type="EMBL" id="AOZ60659.1"/>
    </source>
</evidence>
<organism evidence="2">
    <name type="scientific">Aeromonas salmonicida subsp. salmonicida</name>
    <dbReference type="NCBI Taxonomy" id="29491"/>
    <lineage>
        <taxon>Bacteria</taxon>
        <taxon>Pseudomonadati</taxon>
        <taxon>Pseudomonadota</taxon>
        <taxon>Gammaproteobacteria</taxon>
        <taxon>Aeromonadales</taxon>
        <taxon>Aeromonadaceae</taxon>
        <taxon>Aeromonas</taxon>
    </lineage>
</organism>
<reference evidence="2" key="1">
    <citation type="journal article" date="2016" name="Sci. Rep.">
        <title>Diversity of antibiotic-resistance genes in Canadian isolates of Aeromonas salmonicida subsp. salmonicida: dominance of pSN254b and discovery of pAsa8.</title>
        <authorList>
            <person name="Trudel M.V."/>
            <person name="Vincent A.T."/>
            <person name="Attere S.A."/>
            <person name="Labbe M."/>
            <person name="Derome N."/>
            <person name="Culley A.I."/>
            <person name="Charette S.J."/>
        </authorList>
    </citation>
    <scope>NUCLEOTIDE SEQUENCE</scope>
    <source>
        <strain evidence="2">M16474-11</strain>
        <plasmid evidence="2">pAsa8</plasmid>
    </source>
</reference>
<keyword evidence="2" id="KW-0614">Plasmid</keyword>
<dbReference type="Pfam" id="PF05309">
    <property type="entry name" value="TraE"/>
    <property type="match status" value="1"/>
</dbReference>
<keyword evidence="1" id="KW-0472">Membrane</keyword>
<dbReference type="AlphaFoldDB" id="A0A1I9S267"/>
<name>A0A1I9S267_AERSS</name>
<dbReference type="InterPro" id="IPR007973">
    <property type="entry name" value="Pilus_assembly_TraE"/>
</dbReference>
<accession>A0A1I9S267</accession>
<protein>
    <submittedName>
        <fullName evidence="2">Putative conjugal transfer protein TraE</fullName>
    </submittedName>
</protein>
<geneLocation type="plasmid" evidence="2">
    <name>pAsa8</name>
</geneLocation>
<feature type="transmembrane region" description="Helical" evidence="1">
    <location>
        <begin position="21"/>
        <end position="42"/>
    </location>
</feature>
<proteinExistence type="predicted"/>
<dbReference type="EMBL" id="KX364409">
    <property type="protein sequence ID" value="AOZ60659.1"/>
    <property type="molecule type" value="Genomic_DNA"/>
</dbReference>
<evidence type="ECO:0000256" key="1">
    <source>
        <dbReference type="SAM" id="Phobius"/>
    </source>
</evidence>
<keyword evidence="1" id="KW-1133">Transmembrane helix</keyword>